<evidence type="ECO:0000256" key="1">
    <source>
        <dbReference type="SAM" id="MobiDB-lite"/>
    </source>
</evidence>
<sequence>MTPSCLVKNEEVLPCALPSGAWLAAAPRGAYTTARTVGGGAAAFELGFHINRLASSAALMMQADAAAAGTQAAGPPAAPAAAAEAADAARLRPRVLAALRAAVRAYRAATAHSDGELKLTVLVTWPGSDRGQQAGGQAQPSSGSTDGASASDGASKSADAPPAAAAADVYVHVAPLPPRPAPPVRVVMRGQPRQNAAAKDSEWVRQRKAIEQELPPDVNEAVLVGADGALFEGLTSNVFAVMDGAVHTAGEGILAGSVREVVLQVARREGIPVVLEPPRLSDLPRWEGCMISSTSRLLLPVDEASVHPEAAAAAASSPLEGRSAPASRTFERGGVVGRLEQLVLAEIDACSEPLFD</sequence>
<comment type="caution">
    <text evidence="2">The sequence shown here is derived from an EMBL/GenBank/DDBJ whole genome shotgun (WGS) entry which is preliminary data.</text>
</comment>
<gene>
    <name evidence="2" type="primary">g648</name>
    <name evidence="2" type="ORF">C2E20_0648</name>
</gene>
<name>A0A2P6VR44_9CHLO</name>
<protein>
    <submittedName>
        <fullName evidence="2">Class IV</fullName>
    </submittedName>
</protein>
<dbReference type="InterPro" id="IPR043132">
    <property type="entry name" value="BCAT-like_C"/>
</dbReference>
<dbReference type="PANTHER" id="PTHR47703">
    <property type="entry name" value="D-AMINOACID AMINOTRANSFERASE-LIKE PLP-DEPENDENT ENZYMES SUPERFAMILY PROTEIN"/>
    <property type="match status" value="1"/>
</dbReference>
<proteinExistence type="predicted"/>
<dbReference type="GO" id="GO:0003824">
    <property type="term" value="F:catalytic activity"/>
    <property type="evidence" value="ECO:0007669"/>
    <property type="project" value="InterPro"/>
</dbReference>
<feature type="region of interest" description="Disordered" evidence="1">
    <location>
        <begin position="128"/>
        <end position="161"/>
    </location>
</feature>
<dbReference type="OrthoDB" id="59470at2759"/>
<evidence type="ECO:0000313" key="3">
    <source>
        <dbReference type="Proteomes" id="UP000239649"/>
    </source>
</evidence>
<dbReference type="PANTHER" id="PTHR47703:SF2">
    <property type="entry name" value="D-AMINOACID AMINOTRANSFERASE-LIKE PLP-DEPENDENT ENZYMES SUPERFAMILY PROTEIN"/>
    <property type="match status" value="1"/>
</dbReference>
<dbReference type="Proteomes" id="UP000239649">
    <property type="component" value="Unassembled WGS sequence"/>
</dbReference>
<dbReference type="InterPro" id="IPR001544">
    <property type="entry name" value="Aminotrans_IV"/>
</dbReference>
<dbReference type="InterPro" id="IPR036038">
    <property type="entry name" value="Aminotransferase-like"/>
</dbReference>
<dbReference type="EMBL" id="LHPF02000001">
    <property type="protein sequence ID" value="PSC76550.1"/>
    <property type="molecule type" value="Genomic_DNA"/>
</dbReference>
<dbReference type="AlphaFoldDB" id="A0A2P6VR44"/>
<dbReference type="Pfam" id="PF01063">
    <property type="entry name" value="Aminotran_4"/>
    <property type="match status" value="1"/>
</dbReference>
<reference evidence="2 3" key="1">
    <citation type="journal article" date="2018" name="Plant J.">
        <title>Genome sequences of Chlorella sorokiniana UTEX 1602 and Micractinium conductrix SAG 241.80: implications to maltose excretion by a green alga.</title>
        <authorList>
            <person name="Arriola M.B."/>
            <person name="Velmurugan N."/>
            <person name="Zhang Y."/>
            <person name="Plunkett M.H."/>
            <person name="Hondzo H."/>
            <person name="Barney B.M."/>
        </authorList>
    </citation>
    <scope>NUCLEOTIDE SEQUENCE [LARGE SCALE GENOMIC DNA]</scope>
    <source>
        <strain evidence="2 3">SAG 241.80</strain>
    </source>
</reference>
<keyword evidence="3" id="KW-1185">Reference proteome</keyword>
<evidence type="ECO:0000313" key="2">
    <source>
        <dbReference type="EMBL" id="PSC76550.1"/>
    </source>
</evidence>
<dbReference type="Gene3D" id="3.20.10.10">
    <property type="entry name" value="D-amino Acid Aminotransferase, subunit A, domain 2"/>
    <property type="match status" value="1"/>
</dbReference>
<organism evidence="2 3">
    <name type="scientific">Micractinium conductrix</name>
    <dbReference type="NCBI Taxonomy" id="554055"/>
    <lineage>
        <taxon>Eukaryota</taxon>
        <taxon>Viridiplantae</taxon>
        <taxon>Chlorophyta</taxon>
        <taxon>core chlorophytes</taxon>
        <taxon>Trebouxiophyceae</taxon>
        <taxon>Chlorellales</taxon>
        <taxon>Chlorellaceae</taxon>
        <taxon>Chlorella clade</taxon>
        <taxon>Micractinium</taxon>
    </lineage>
</organism>
<dbReference type="SUPFAM" id="SSF56752">
    <property type="entry name" value="D-aminoacid aminotransferase-like PLP-dependent enzymes"/>
    <property type="match status" value="1"/>
</dbReference>
<accession>A0A2P6VR44</accession>